<dbReference type="Proteomes" id="UP001279642">
    <property type="component" value="Unassembled WGS sequence"/>
</dbReference>
<evidence type="ECO:0000313" key="1">
    <source>
        <dbReference type="EMBL" id="MDY0882332.1"/>
    </source>
</evidence>
<dbReference type="EMBL" id="JAXCLW010000001">
    <property type="protein sequence ID" value="MDY0882332.1"/>
    <property type="molecule type" value="Genomic_DNA"/>
</dbReference>
<proteinExistence type="predicted"/>
<protein>
    <submittedName>
        <fullName evidence="1">Uncharacterized protein</fullName>
    </submittedName>
</protein>
<name>A0ABU5E7S7_9PROT</name>
<gene>
    <name evidence="1" type="ORF">SMD27_05730</name>
</gene>
<sequence>MVSMAKSDPYRAAAKAAKALLDVIGATGDIPKEFWESPFVLGFFFYYLHAVAVRAGEEPGNYKNMPLAYVLACGEPLGIDVLQRTLDFSTLRTPDYLTGLDAGDKYLAVVYGSKTYDNDPAIIEARRMARQTAMDLKDPNIELVDIENTYLLETVFLSEVRRRLNLVTIN</sequence>
<comment type="caution">
    <text evidence="1">The sequence shown here is derived from an EMBL/GenBank/DDBJ whole genome shotgun (WGS) entry which is preliminary data.</text>
</comment>
<evidence type="ECO:0000313" key="2">
    <source>
        <dbReference type="Proteomes" id="UP001279642"/>
    </source>
</evidence>
<reference evidence="1 2" key="1">
    <citation type="journal article" date="2016" name="Antonie Van Leeuwenhoek">
        <title>Dongia soli sp. nov., isolated from soil from Dokdo, Korea.</title>
        <authorList>
            <person name="Kim D.U."/>
            <person name="Lee H."/>
            <person name="Kim H."/>
            <person name="Kim S.G."/>
            <person name="Ka J.O."/>
        </authorList>
    </citation>
    <scope>NUCLEOTIDE SEQUENCE [LARGE SCALE GENOMIC DNA]</scope>
    <source>
        <strain evidence="1 2">D78</strain>
    </source>
</reference>
<keyword evidence="2" id="KW-1185">Reference proteome</keyword>
<dbReference type="RefSeq" id="WP_320507356.1">
    <property type="nucleotide sequence ID" value="NZ_JAXCLW010000001.1"/>
</dbReference>
<accession>A0ABU5E7S7</accession>
<organism evidence="1 2">
    <name type="scientific">Dongia soli</name>
    <dbReference type="NCBI Taxonomy" id="600628"/>
    <lineage>
        <taxon>Bacteria</taxon>
        <taxon>Pseudomonadati</taxon>
        <taxon>Pseudomonadota</taxon>
        <taxon>Alphaproteobacteria</taxon>
        <taxon>Rhodospirillales</taxon>
        <taxon>Dongiaceae</taxon>
        <taxon>Dongia</taxon>
    </lineage>
</organism>